<dbReference type="InterPro" id="IPR011009">
    <property type="entry name" value="Kinase-like_dom_sf"/>
</dbReference>
<evidence type="ECO:0000259" key="13">
    <source>
        <dbReference type="PROSITE" id="PS50011"/>
    </source>
</evidence>
<dbReference type="GO" id="GO:0004679">
    <property type="term" value="F:AMP-activated protein kinase activity"/>
    <property type="evidence" value="ECO:0007669"/>
    <property type="project" value="UniProtKB-ARBA"/>
</dbReference>
<dbReference type="PROSITE" id="PS00108">
    <property type="entry name" value="PROTEIN_KINASE_ST"/>
    <property type="match status" value="1"/>
</dbReference>
<dbReference type="GO" id="GO:0005737">
    <property type="term" value="C:cytoplasm"/>
    <property type="evidence" value="ECO:0007669"/>
    <property type="project" value="TreeGrafter"/>
</dbReference>
<dbReference type="FunFam" id="1.10.510.10:FF:000079">
    <property type="entry name" value="Non-specific serine/threonine protein kinase"/>
    <property type="match status" value="1"/>
</dbReference>
<feature type="region of interest" description="Disordered" evidence="12">
    <location>
        <begin position="636"/>
        <end position="683"/>
    </location>
</feature>
<feature type="region of interest" description="Disordered" evidence="12">
    <location>
        <begin position="58"/>
        <end position="79"/>
    </location>
</feature>
<evidence type="ECO:0000256" key="3">
    <source>
        <dbReference type="ARBA" id="ARBA00022527"/>
    </source>
</evidence>
<proteinExistence type="inferred from homology"/>
<dbReference type="EC" id="2.7.11.1" evidence="2"/>
<evidence type="ECO:0000256" key="4">
    <source>
        <dbReference type="ARBA" id="ARBA00022553"/>
    </source>
</evidence>
<dbReference type="PROSITE" id="PS50011">
    <property type="entry name" value="PROTEIN_KINASE_DOM"/>
    <property type="match status" value="1"/>
</dbReference>
<dbReference type="PROSITE" id="PS00107">
    <property type="entry name" value="PROTEIN_KINASE_ATP"/>
    <property type="match status" value="1"/>
</dbReference>
<dbReference type="FunFam" id="3.30.200.20:FF:000136">
    <property type="entry name" value="Non-specific serine/threonine protein kinase"/>
    <property type="match status" value="1"/>
</dbReference>
<feature type="compositionally biased region" description="Basic residues" evidence="12">
    <location>
        <begin position="138"/>
        <end position="151"/>
    </location>
</feature>
<evidence type="ECO:0000256" key="1">
    <source>
        <dbReference type="ARBA" id="ARBA00006234"/>
    </source>
</evidence>
<dbReference type="InterPro" id="IPR008271">
    <property type="entry name" value="Ser/Thr_kinase_AS"/>
</dbReference>
<evidence type="ECO:0000256" key="7">
    <source>
        <dbReference type="ARBA" id="ARBA00022777"/>
    </source>
</evidence>
<dbReference type="Pfam" id="PF21147">
    <property type="entry name" value="AMPK_alpha_AID"/>
    <property type="match status" value="1"/>
</dbReference>
<feature type="binding site" evidence="11">
    <location>
        <position position="203"/>
    </location>
    <ligand>
        <name>ATP</name>
        <dbReference type="ChEBI" id="CHEBI:30616"/>
    </ligand>
</feature>
<dbReference type="Proteomes" id="UP000095287">
    <property type="component" value="Unplaced"/>
</dbReference>
<evidence type="ECO:0000256" key="5">
    <source>
        <dbReference type="ARBA" id="ARBA00022679"/>
    </source>
</evidence>
<feature type="compositionally biased region" description="Polar residues" evidence="12">
    <location>
        <begin position="653"/>
        <end position="669"/>
    </location>
</feature>
<dbReference type="InterPro" id="IPR028375">
    <property type="entry name" value="KA1/Ssp2_C"/>
</dbReference>
<dbReference type="GO" id="GO:0120025">
    <property type="term" value="C:plasma membrane bounded cell projection"/>
    <property type="evidence" value="ECO:0007669"/>
    <property type="project" value="UniProtKB-ARBA"/>
</dbReference>
<protein>
    <recommendedName>
        <fullName evidence="2">non-specific serine/threonine protein kinase</fullName>
        <ecNumber evidence="2">2.7.11.1</ecNumber>
    </recommendedName>
</protein>
<keyword evidence="5" id="KW-0808">Transferase</keyword>
<keyword evidence="7" id="KW-0418">Kinase</keyword>
<dbReference type="SUPFAM" id="SSF103243">
    <property type="entry name" value="KA1-like"/>
    <property type="match status" value="1"/>
</dbReference>
<keyword evidence="3" id="KW-0723">Serine/threonine-protein kinase</keyword>
<dbReference type="AlphaFoldDB" id="A0A1I8AVB6"/>
<sequence>MPPCVATHRRLVYVSDFCFRGSARFPLLTSANPTTGSIAVHASEYNLFEEINAPCNDDGDDDAFRGPTPRSIQPNRRRRRHGDLLQYLRNSSICKSLSIPAPVEEVVLLTMDGAGGSLRPTDKEKSRSQPSGLDRVRSLHRRLSAKSRNSKKMASTELTKQDREAKPQMKIGHYILKDTLGMGTFGKVKVGIHEVTDYKVAVKILNRQRIKTLDVVGKIRREIQNLSLFRHPHIIRLYQVISTPSDIFMIMEYVSGGELFDYIVKHGRLKTPEARRFFQQIISGVDYCHRHMVVHRDLKPENLLLDDQNNVKIADFGLSNIMTDGDFLRTSCGSPNYAAPEVISGKLYAGPEVDVWSCGVILYALLCGTLPFDDEHVPTLFRKIKSGIFPIPDYLEKSLVNLLLHMLQVDPMKRATIKDVIHHEWFQTDLPAYLFPPINESEASIVDIDAVRDVAVRYKVTEEEVTSALLSDDPHHHLSIAYNLIVDNKRIADEIRATMPPSPNSSSTACYVDTATSELGSVAIHSRSPRREHCVHRRTVQPGKFCRPDCDKCPKWGAKECLFGRLPLDLAACDLCPKHGHNGCVFGFSSTSDATIASPRNSSALYHQHAATVPTPRKSAKLSIEEFYQASPVGKLQQSDALHRHPERIPGSNRITSTLDNISQADPTSPTGPLPPVSGRHGHVKRAKWHLGIRSQSRPEDIMHEVFRAMKALDFEWKVLNVYHVVVRRRVDNPNPTYEPPKMSLQLYQVDQRSYLLDFKSLVDDDYMADGSACSSRHASVSMPVKPSLRNNRAQSLPMPMEVEQTPPPSPTVNKQSQTMQFFEMCAALIGTLAQ</sequence>
<dbReference type="Pfam" id="PF16579">
    <property type="entry name" value="AdenylateSensor"/>
    <property type="match status" value="1"/>
</dbReference>
<keyword evidence="4" id="KW-0597">Phosphoprotein</keyword>
<evidence type="ECO:0000256" key="10">
    <source>
        <dbReference type="ARBA" id="ARBA00048679"/>
    </source>
</evidence>
<dbReference type="Gene3D" id="3.30.310.80">
    <property type="entry name" value="Kinase associated domain 1, KA1"/>
    <property type="match status" value="1"/>
</dbReference>
<dbReference type="Pfam" id="PF00069">
    <property type="entry name" value="Pkinase"/>
    <property type="match status" value="1"/>
</dbReference>
<dbReference type="PANTHER" id="PTHR24346:SF110">
    <property type="entry name" value="NON-SPECIFIC SERINE_THREONINE PROTEIN KINASE"/>
    <property type="match status" value="1"/>
</dbReference>
<dbReference type="Gene3D" id="3.30.200.20">
    <property type="entry name" value="Phosphorylase Kinase, domain 1"/>
    <property type="match status" value="1"/>
</dbReference>
<evidence type="ECO:0000256" key="8">
    <source>
        <dbReference type="ARBA" id="ARBA00022840"/>
    </source>
</evidence>
<reference evidence="15" key="1">
    <citation type="submission" date="2016-11" db="UniProtKB">
        <authorList>
            <consortium name="WormBaseParasite"/>
        </authorList>
    </citation>
    <scope>IDENTIFICATION</scope>
</reference>
<keyword evidence="6 11" id="KW-0547">Nucleotide-binding</keyword>
<dbReference type="GO" id="GO:0035556">
    <property type="term" value="P:intracellular signal transduction"/>
    <property type="evidence" value="ECO:0007669"/>
    <property type="project" value="TreeGrafter"/>
</dbReference>
<evidence type="ECO:0000313" key="15">
    <source>
        <dbReference type="WBParaSite" id="L893_g9568.t1"/>
    </source>
</evidence>
<dbReference type="SUPFAM" id="SSF56112">
    <property type="entry name" value="Protein kinase-like (PK-like)"/>
    <property type="match status" value="1"/>
</dbReference>
<comment type="catalytic activity">
    <reaction evidence="9">
        <text>L-threonyl-[protein] + ATP = O-phospho-L-threonyl-[protein] + ADP + H(+)</text>
        <dbReference type="Rhea" id="RHEA:46608"/>
        <dbReference type="Rhea" id="RHEA-COMP:11060"/>
        <dbReference type="Rhea" id="RHEA-COMP:11605"/>
        <dbReference type="ChEBI" id="CHEBI:15378"/>
        <dbReference type="ChEBI" id="CHEBI:30013"/>
        <dbReference type="ChEBI" id="CHEBI:30616"/>
        <dbReference type="ChEBI" id="CHEBI:61977"/>
        <dbReference type="ChEBI" id="CHEBI:456216"/>
        <dbReference type="EC" id="2.7.11.1"/>
    </reaction>
</comment>
<evidence type="ECO:0000256" key="2">
    <source>
        <dbReference type="ARBA" id="ARBA00012513"/>
    </source>
</evidence>
<dbReference type="FunFam" id="1.10.8.10:FF:000055">
    <property type="entry name" value="Non-specific serine/threonine protein kinase"/>
    <property type="match status" value="1"/>
</dbReference>
<evidence type="ECO:0000256" key="6">
    <source>
        <dbReference type="ARBA" id="ARBA00022741"/>
    </source>
</evidence>
<dbReference type="PANTHER" id="PTHR24346">
    <property type="entry name" value="MAP/MICROTUBULE AFFINITY-REGULATING KINASE"/>
    <property type="match status" value="1"/>
</dbReference>
<dbReference type="CDD" id="cd14079">
    <property type="entry name" value="STKc_AMPK_alpha"/>
    <property type="match status" value="1"/>
</dbReference>
<dbReference type="GO" id="GO:0106310">
    <property type="term" value="F:protein serine kinase activity"/>
    <property type="evidence" value="ECO:0007669"/>
    <property type="project" value="RHEA"/>
</dbReference>
<keyword evidence="8 11" id="KW-0067">ATP-binding</keyword>
<dbReference type="InterPro" id="IPR000719">
    <property type="entry name" value="Prot_kinase_dom"/>
</dbReference>
<evidence type="ECO:0000256" key="12">
    <source>
        <dbReference type="SAM" id="MobiDB-lite"/>
    </source>
</evidence>
<keyword evidence="14" id="KW-1185">Reference proteome</keyword>
<dbReference type="GO" id="GO:0005524">
    <property type="term" value="F:ATP binding"/>
    <property type="evidence" value="ECO:0007669"/>
    <property type="project" value="UniProtKB-UniRule"/>
</dbReference>
<dbReference type="CDD" id="cd14336">
    <property type="entry name" value="UBA_AID_AMPKalpha"/>
    <property type="match status" value="1"/>
</dbReference>
<dbReference type="GO" id="GO:0043050">
    <property type="term" value="P:nematode pharyngeal pumping"/>
    <property type="evidence" value="ECO:0007669"/>
    <property type="project" value="UniProtKB-ARBA"/>
</dbReference>
<dbReference type="SMART" id="SM00220">
    <property type="entry name" value="S_TKc"/>
    <property type="match status" value="1"/>
</dbReference>
<evidence type="ECO:0000256" key="11">
    <source>
        <dbReference type="PROSITE-ProRule" id="PRU10141"/>
    </source>
</evidence>
<feature type="region of interest" description="Disordered" evidence="12">
    <location>
        <begin position="114"/>
        <end position="164"/>
    </location>
</feature>
<dbReference type="CDD" id="cd12122">
    <property type="entry name" value="AMPKA_C"/>
    <property type="match status" value="1"/>
</dbReference>
<accession>A0A1I8AVB6</accession>
<dbReference type="InterPro" id="IPR017441">
    <property type="entry name" value="Protein_kinase_ATP_BS"/>
</dbReference>
<dbReference type="InterPro" id="IPR049020">
    <property type="entry name" value="PRKAA1/2_AID"/>
</dbReference>
<dbReference type="WBParaSite" id="L893_g9568.t1">
    <property type="protein sequence ID" value="L893_g9568.t1"/>
    <property type="gene ID" value="L893_g9568"/>
</dbReference>
<evidence type="ECO:0000256" key="9">
    <source>
        <dbReference type="ARBA" id="ARBA00047899"/>
    </source>
</evidence>
<feature type="domain" description="Protein kinase" evidence="13">
    <location>
        <begin position="174"/>
        <end position="426"/>
    </location>
</feature>
<comment type="similarity">
    <text evidence="1">Belongs to the protein kinase superfamily. CAMK Ser/Thr protein kinase family. SNF1 subfamily.</text>
</comment>
<evidence type="ECO:0000313" key="14">
    <source>
        <dbReference type="Proteomes" id="UP000095287"/>
    </source>
</evidence>
<dbReference type="Gene3D" id="1.10.510.10">
    <property type="entry name" value="Transferase(Phosphotransferase) domain 1"/>
    <property type="match status" value="1"/>
</dbReference>
<dbReference type="InterPro" id="IPR032270">
    <property type="entry name" value="AMPK_C"/>
</dbReference>
<organism evidence="14 15">
    <name type="scientific">Steinernema glaseri</name>
    <dbReference type="NCBI Taxonomy" id="37863"/>
    <lineage>
        <taxon>Eukaryota</taxon>
        <taxon>Metazoa</taxon>
        <taxon>Ecdysozoa</taxon>
        <taxon>Nematoda</taxon>
        <taxon>Chromadorea</taxon>
        <taxon>Rhabditida</taxon>
        <taxon>Tylenchina</taxon>
        <taxon>Panagrolaimomorpha</taxon>
        <taxon>Strongyloidoidea</taxon>
        <taxon>Steinernematidae</taxon>
        <taxon>Steinernema</taxon>
    </lineage>
</organism>
<comment type="catalytic activity">
    <reaction evidence="10">
        <text>L-seryl-[protein] + ATP = O-phospho-L-seryl-[protein] + ADP + H(+)</text>
        <dbReference type="Rhea" id="RHEA:17989"/>
        <dbReference type="Rhea" id="RHEA-COMP:9863"/>
        <dbReference type="Rhea" id="RHEA-COMP:11604"/>
        <dbReference type="ChEBI" id="CHEBI:15378"/>
        <dbReference type="ChEBI" id="CHEBI:29999"/>
        <dbReference type="ChEBI" id="CHEBI:30616"/>
        <dbReference type="ChEBI" id="CHEBI:83421"/>
        <dbReference type="ChEBI" id="CHEBI:456216"/>
        <dbReference type="EC" id="2.7.11.1"/>
    </reaction>
</comment>
<dbReference type="Gene3D" id="1.10.8.10">
    <property type="entry name" value="DNA helicase RuvA subunit, C-terminal domain"/>
    <property type="match status" value="1"/>
</dbReference>
<name>A0A1I8AVB6_9BILA</name>